<feature type="compositionally biased region" description="Basic and acidic residues" evidence="1">
    <location>
        <begin position="188"/>
        <end position="199"/>
    </location>
</feature>
<reference evidence="2" key="1">
    <citation type="submission" date="2018-03" db="EMBL/GenBank/DDBJ databases">
        <title>The relapsing fever spirochete Borrelia turicatae persists in the highly oxidative environment of its soft-bodied tick vector.</title>
        <authorList>
            <person name="Bourret T.J."/>
            <person name="Boyle W.K."/>
            <person name="Valenzuela J.G."/>
            <person name="Oliveira F."/>
            <person name="Lopez J.E."/>
        </authorList>
    </citation>
    <scope>NUCLEOTIDE SEQUENCE</scope>
    <source>
        <strain evidence="2">Kansas strain/isolate</strain>
        <tissue evidence="2">Salivary glands</tissue>
    </source>
</reference>
<accession>A0A2R5L4F7</accession>
<feature type="compositionally biased region" description="Basic and acidic residues" evidence="1">
    <location>
        <begin position="126"/>
        <end position="143"/>
    </location>
</feature>
<dbReference type="RefSeq" id="XP_064487030.1">
    <property type="nucleotide sequence ID" value="XM_064630960.1"/>
</dbReference>
<feature type="compositionally biased region" description="Basic and acidic residues" evidence="1">
    <location>
        <begin position="252"/>
        <end position="261"/>
    </location>
</feature>
<feature type="compositionally biased region" description="Polar residues" evidence="1">
    <location>
        <begin position="298"/>
        <end position="317"/>
    </location>
</feature>
<dbReference type="RefSeq" id="XP_064487036.1">
    <property type="nucleotide sequence ID" value="XM_064630966.1"/>
</dbReference>
<dbReference type="AlphaFoldDB" id="A0A2R5L4F7"/>
<dbReference type="RefSeq" id="XP_064487034.1">
    <property type="nucleotide sequence ID" value="XM_064630964.1"/>
</dbReference>
<dbReference type="KEGG" id="oti:135399192"/>
<feature type="region of interest" description="Disordered" evidence="1">
    <location>
        <begin position="287"/>
        <end position="322"/>
    </location>
</feature>
<name>A0A2R5L4F7_9ACAR</name>
<protein>
    <submittedName>
        <fullName evidence="2">Uncharacterized protein</fullName>
    </submittedName>
</protein>
<dbReference type="RefSeq" id="XP_064487035.1">
    <property type="nucleotide sequence ID" value="XM_064630965.1"/>
</dbReference>
<dbReference type="RefSeq" id="XP_064487031.1">
    <property type="nucleotide sequence ID" value="XM_064630961.1"/>
</dbReference>
<dbReference type="RefSeq" id="XP_064487032.1">
    <property type="nucleotide sequence ID" value="XM_064630962.1"/>
</dbReference>
<feature type="compositionally biased region" description="Basic and acidic residues" evidence="1">
    <location>
        <begin position="36"/>
        <end position="46"/>
    </location>
</feature>
<evidence type="ECO:0000256" key="1">
    <source>
        <dbReference type="SAM" id="MobiDB-lite"/>
    </source>
</evidence>
<evidence type="ECO:0000313" key="2">
    <source>
        <dbReference type="EMBL" id="MBY04355.1"/>
    </source>
</evidence>
<feature type="region of interest" description="Disordered" evidence="1">
    <location>
        <begin position="252"/>
        <end position="275"/>
    </location>
</feature>
<feature type="region of interest" description="Disordered" evidence="1">
    <location>
        <begin position="1"/>
        <end position="53"/>
    </location>
</feature>
<organism evidence="2">
    <name type="scientific">Ornithodoros turicata</name>
    <dbReference type="NCBI Taxonomy" id="34597"/>
    <lineage>
        <taxon>Eukaryota</taxon>
        <taxon>Metazoa</taxon>
        <taxon>Ecdysozoa</taxon>
        <taxon>Arthropoda</taxon>
        <taxon>Chelicerata</taxon>
        <taxon>Arachnida</taxon>
        <taxon>Acari</taxon>
        <taxon>Parasitiformes</taxon>
        <taxon>Ixodida</taxon>
        <taxon>Ixodoidea</taxon>
        <taxon>Argasidae</taxon>
        <taxon>Ornithodorinae</taxon>
        <taxon>Ornithodoros</taxon>
    </lineage>
</organism>
<sequence length="461" mass="51072">MKKESSAGGVEEPSSRESSPRSPSPRNDYEYDDLPIDLRKKAAPKEDIEDVDVEKSSTPHAWVDSWHKLFARALPPAPPTFGNGIAFPGHPVFAPHAGYPPIVADFSGNRYALVKTADGALVHVPIDSERVEPPRNHENKENESCACASCEDTKNGEYHTLDLRKSAQDCPKSRVVDRHSTPTLIRFLEGKPDSPKPEQDAPEDLSPSKRRTKEDSINKNNGDDAGVKRSSSCPKLFEITSESLVERLMRERCKSDSEIQAKTRQPQPVLDRPREVTLKRRILGGLAAADSEERDTPSPLSNSSTKQLRISPSNDSSPAEEAESVLLQQLRHLAPAAFPWSIYSYYAQLMQRMQDHEVLKRHLQGAMPTTPSPREVIDEPDEGVGALDAFGAIRKRAPRALTGKHVKQGTGASPATLLTLRQKIQERQRAKELGLVEPTKSFKGRLGKSFAKMPIKKAVRK</sequence>
<proteinExistence type="predicted"/>
<feature type="region of interest" description="Disordered" evidence="1">
    <location>
        <begin position="126"/>
        <end position="146"/>
    </location>
</feature>
<dbReference type="RefSeq" id="XP_064487033.1">
    <property type="nucleotide sequence ID" value="XM_064630963.1"/>
</dbReference>
<feature type="compositionally biased region" description="Basic and acidic residues" evidence="1">
    <location>
        <begin position="212"/>
        <end position="227"/>
    </location>
</feature>
<dbReference type="GeneID" id="135399192"/>
<dbReference type="EMBL" id="GGLE01000229">
    <property type="protein sequence ID" value="MBY04355.1"/>
    <property type="molecule type" value="Transcribed_RNA"/>
</dbReference>
<feature type="region of interest" description="Disordered" evidence="1">
    <location>
        <begin position="181"/>
        <end position="231"/>
    </location>
</feature>